<comment type="subcellular location">
    <subcellularLocation>
        <location evidence="1">Membrane</location>
    </subcellularLocation>
</comment>
<feature type="compositionally biased region" description="Low complexity" evidence="5">
    <location>
        <begin position="190"/>
        <end position="232"/>
    </location>
</feature>
<sequence length="311" mass="33044">MYCLQHFLPLFLLPFPHQNSFFLLSYVLSLIVHHRPCPYCSLVLVALFASTCALWSSAVEDGFWPADLIRVVALGAVGAQWAGGSGSGRMPTVQWDGEAQGSTGVAVKIERVLDGAQVYADWDLAVVGADGAQVKVKVVEGRGEAATDVSEPAQTDRGKEEAGRGRKDGSDPAVSGAAAVPEVRADEHPASLPDSTTTTTTTNSSSQPISNSSDPSASQSQPSSTTSSTSPSPLTLFTALLDTTSLAPPIPQGSRCYVDLPRPATHPLKFFKSLVWGAEAEDARFVWWWEARPRNVVYVGRCGGAARVEAE</sequence>
<protein>
    <submittedName>
        <fullName evidence="7">Uncharacterized protein</fullName>
    </submittedName>
</protein>
<keyword evidence="4 6" id="KW-0472">Membrane</keyword>
<gene>
    <name evidence="7" type="ORF">M427DRAFT_34304</name>
</gene>
<dbReference type="Pfam" id="PF06726">
    <property type="entry name" value="BC10"/>
    <property type="match status" value="1"/>
</dbReference>
<dbReference type="SMART" id="SM01396">
    <property type="entry name" value="BC10"/>
    <property type="match status" value="1"/>
</dbReference>
<evidence type="ECO:0000256" key="3">
    <source>
        <dbReference type="ARBA" id="ARBA00022989"/>
    </source>
</evidence>
<organism evidence="7 8">
    <name type="scientific">Gonapodya prolifera (strain JEL478)</name>
    <name type="common">Monoblepharis prolifera</name>
    <dbReference type="NCBI Taxonomy" id="1344416"/>
    <lineage>
        <taxon>Eukaryota</taxon>
        <taxon>Fungi</taxon>
        <taxon>Fungi incertae sedis</taxon>
        <taxon>Chytridiomycota</taxon>
        <taxon>Chytridiomycota incertae sedis</taxon>
        <taxon>Monoblepharidomycetes</taxon>
        <taxon>Monoblepharidales</taxon>
        <taxon>Gonapodyaceae</taxon>
        <taxon>Gonapodya</taxon>
    </lineage>
</organism>
<dbReference type="Proteomes" id="UP000070544">
    <property type="component" value="Unassembled WGS sequence"/>
</dbReference>
<evidence type="ECO:0000313" key="7">
    <source>
        <dbReference type="EMBL" id="KXS13077.1"/>
    </source>
</evidence>
<keyword evidence="3 6" id="KW-1133">Transmembrane helix</keyword>
<evidence type="ECO:0000256" key="2">
    <source>
        <dbReference type="ARBA" id="ARBA00022692"/>
    </source>
</evidence>
<dbReference type="OrthoDB" id="5563033at2759"/>
<evidence type="ECO:0000256" key="6">
    <source>
        <dbReference type="SAM" id="Phobius"/>
    </source>
</evidence>
<accession>A0A139A8L7</accession>
<dbReference type="EMBL" id="KQ965782">
    <property type="protein sequence ID" value="KXS13077.1"/>
    <property type="molecule type" value="Genomic_DNA"/>
</dbReference>
<dbReference type="GO" id="GO:0016020">
    <property type="term" value="C:membrane"/>
    <property type="evidence" value="ECO:0007669"/>
    <property type="project" value="UniProtKB-SubCell"/>
</dbReference>
<evidence type="ECO:0000256" key="4">
    <source>
        <dbReference type="ARBA" id="ARBA00023136"/>
    </source>
</evidence>
<evidence type="ECO:0000256" key="1">
    <source>
        <dbReference type="ARBA" id="ARBA00004370"/>
    </source>
</evidence>
<proteinExistence type="predicted"/>
<reference evidence="7 8" key="1">
    <citation type="journal article" date="2015" name="Genome Biol. Evol.">
        <title>Phylogenomic analyses indicate that early fungi evolved digesting cell walls of algal ancestors of land plants.</title>
        <authorList>
            <person name="Chang Y."/>
            <person name="Wang S."/>
            <person name="Sekimoto S."/>
            <person name="Aerts A.L."/>
            <person name="Choi C."/>
            <person name="Clum A."/>
            <person name="LaButti K.M."/>
            <person name="Lindquist E.A."/>
            <person name="Yee Ngan C."/>
            <person name="Ohm R.A."/>
            <person name="Salamov A.A."/>
            <person name="Grigoriev I.V."/>
            <person name="Spatafora J.W."/>
            <person name="Berbee M.L."/>
        </authorList>
    </citation>
    <scope>NUCLEOTIDE SEQUENCE [LARGE SCALE GENOMIC DNA]</scope>
    <source>
        <strain evidence="7 8">JEL478</strain>
    </source>
</reference>
<feature type="compositionally biased region" description="Basic and acidic residues" evidence="5">
    <location>
        <begin position="154"/>
        <end position="170"/>
    </location>
</feature>
<dbReference type="PANTHER" id="PTHR13259:SF1">
    <property type="entry name" value="BLADDER CANCER-ASSOCIATED PROTEIN"/>
    <property type="match status" value="1"/>
</dbReference>
<evidence type="ECO:0000256" key="5">
    <source>
        <dbReference type="SAM" id="MobiDB-lite"/>
    </source>
</evidence>
<keyword evidence="2 6" id="KW-0812">Transmembrane</keyword>
<feature type="transmembrane region" description="Helical" evidence="6">
    <location>
        <begin position="15"/>
        <end position="32"/>
    </location>
</feature>
<feature type="transmembrane region" description="Helical" evidence="6">
    <location>
        <begin position="39"/>
        <end position="57"/>
    </location>
</feature>
<feature type="region of interest" description="Disordered" evidence="5">
    <location>
        <begin position="142"/>
        <end position="232"/>
    </location>
</feature>
<dbReference type="PANTHER" id="PTHR13259">
    <property type="entry name" value="BLADDER CANCER 10 KD PROTEIN HOMOLOG"/>
    <property type="match status" value="1"/>
</dbReference>
<keyword evidence="8" id="KW-1185">Reference proteome</keyword>
<dbReference type="AlphaFoldDB" id="A0A139A8L7"/>
<evidence type="ECO:0000313" key="8">
    <source>
        <dbReference type="Proteomes" id="UP000070544"/>
    </source>
</evidence>
<name>A0A139A8L7_GONPJ</name>
<dbReference type="InterPro" id="IPR009598">
    <property type="entry name" value="BCALP"/>
</dbReference>